<name>A0A6A4I5Y7_9AGAR</name>
<dbReference type="SUPFAM" id="SSF53098">
    <property type="entry name" value="Ribonuclease H-like"/>
    <property type="match status" value="1"/>
</dbReference>
<evidence type="ECO:0008006" key="3">
    <source>
        <dbReference type="Google" id="ProtNLM"/>
    </source>
</evidence>
<dbReference type="AlphaFoldDB" id="A0A6A4I5Y7"/>
<keyword evidence="2" id="KW-1185">Reference proteome</keyword>
<accession>A0A6A4I5Y7</accession>
<dbReference type="EMBL" id="ML769410">
    <property type="protein sequence ID" value="KAE9405320.1"/>
    <property type="molecule type" value="Genomic_DNA"/>
</dbReference>
<proteinExistence type="predicted"/>
<gene>
    <name evidence="1" type="ORF">BT96DRAFT_988603</name>
</gene>
<organism evidence="1 2">
    <name type="scientific">Gymnopus androsaceus JB14</name>
    <dbReference type="NCBI Taxonomy" id="1447944"/>
    <lineage>
        <taxon>Eukaryota</taxon>
        <taxon>Fungi</taxon>
        <taxon>Dikarya</taxon>
        <taxon>Basidiomycota</taxon>
        <taxon>Agaricomycotina</taxon>
        <taxon>Agaricomycetes</taxon>
        <taxon>Agaricomycetidae</taxon>
        <taxon>Agaricales</taxon>
        <taxon>Marasmiineae</taxon>
        <taxon>Omphalotaceae</taxon>
        <taxon>Gymnopus</taxon>
    </lineage>
</organism>
<protein>
    <recommendedName>
        <fullName evidence="3">hAT-like transposase RNase-H fold domain-containing protein</fullName>
    </recommendedName>
</protein>
<evidence type="ECO:0000313" key="2">
    <source>
        <dbReference type="Proteomes" id="UP000799118"/>
    </source>
</evidence>
<evidence type="ECO:0000313" key="1">
    <source>
        <dbReference type="EMBL" id="KAE9405320.1"/>
    </source>
</evidence>
<dbReference type="InterPro" id="IPR012337">
    <property type="entry name" value="RNaseH-like_sf"/>
</dbReference>
<dbReference type="OrthoDB" id="3172935at2759"/>
<dbReference type="Proteomes" id="UP000799118">
    <property type="component" value="Unassembled WGS sequence"/>
</dbReference>
<sequence>MSIRYARCFAHVVNLACKAMLAELEILGNGIIGWLRSLMKMVISSFFTSDHFHELGTTHLLTDQDWALLEEVKVALQVPHLFQQCLSAEKIPALCDPIPAFEAMFRKWAALCLTHPSIRTAVSAGMDKLEDYMDVIWDIPAYMLAMAVNPMMKLEFYQCFCPEEYVSAKDYFVKKYTNDVDLDDGANVEEEETLMLWAN</sequence>
<reference evidence="1" key="1">
    <citation type="journal article" date="2019" name="Environ. Microbiol.">
        <title>Fungal ecological strategies reflected in gene transcription - a case study of two litter decomposers.</title>
        <authorList>
            <person name="Barbi F."/>
            <person name="Kohler A."/>
            <person name="Barry K."/>
            <person name="Baskaran P."/>
            <person name="Daum C."/>
            <person name="Fauchery L."/>
            <person name="Ihrmark K."/>
            <person name="Kuo A."/>
            <person name="LaButti K."/>
            <person name="Lipzen A."/>
            <person name="Morin E."/>
            <person name="Grigoriev I.V."/>
            <person name="Henrissat B."/>
            <person name="Lindahl B."/>
            <person name="Martin F."/>
        </authorList>
    </citation>
    <scope>NUCLEOTIDE SEQUENCE</scope>
    <source>
        <strain evidence="1">JB14</strain>
    </source>
</reference>